<dbReference type="RefSeq" id="WP_253530645.1">
    <property type="nucleotide sequence ID" value="NZ_JAMZEL010000009.1"/>
</dbReference>
<keyword evidence="1" id="KW-1133">Transmembrane helix</keyword>
<evidence type="ECO:0000313" key="3">
    <source>
        <dbReference type="Proteomes" id="UP001204772"/>
    </source>
</evidence>
<gene>
    <name evidence="2" type="ORF">NCI00_20330</name>
</gene>
<organism evidence="2 3">
    <name type="scientific">Runella salmonicolor</name>
    <dbReference type="NCBI Taxonomy" id="2950278"/>
    <lineage>
        <taxon>Bacteria</taxon>
        <taxon>Pseudomonadati</taxon>
        <taxon>Bacteroidota</taxon>
        <taxon>Cytophagia</taxon>
        <taxon>Cytophagales</taxon>
        <taxon>Spirosomataceae</taxon>
        <taxon>Runella</taxon>
    </lineage>
</organism>
<keyword evidence="1" id="KW-0812">Transmembrane</keyword>
<protein>
    <submittedName>
        <fullName evidence="2">Uncharacterized protein</fullName>
    </submittedName>
</protein>
<proteinExistence type="predicted"/>
<comment type="caution">
    <text evidence="2">The sequence shown here is derived from an EMBL/GenBank/DDBJ whole genome shotgun (WGS) entry which is preliminary data.</text>
</comment>
<evidence type="ECO:0000313" key="2">
    <source>
        <dbReference type="EMBL" id="MCP1384794.1"/>
    </source>
</evidence>
<name>A0ABT1FSS9_9BACT</name>
<feature type="transmembrane region" description="Helical" evidence="1">
    <location>
        <begin position="78"/>
        <end position="99"/>
    </location>
</feature>
<evidence type="ECO:0000256" key="1">
    <source>
        <dbReference type="SAM" id="Phobius"/>
    </source>
</evidence>
<accession>A0ABT1FSS9</accession>
<dbReference type="Proteomes" id="UP001204772">
    <property type="component" value="Unassembled WGS sequence"/>
</dbReference>
<sequence length="103" mass="11785">MDSTFATIEGTQAEIDSALKILNDYPDLKSQYEKTKKVLTDERKGSNIERAAILEVVGLEEWDYKKVVKRIKKIKRQLFWRPVLYGVGGTAFGLAVGFIRYNL</sequence>
<dbReference type="EMBL" id="JAMZEL010000009">
    <property type="protein sequence ID" value="MCP1384794.1"/>
    <property type="molecule type" value="Genomic_DNA"/>
</dbReference>
<reference evidence="2 3" key="1">
    <citation type="submission" date="2022-06" db="EMBL/GenBank/DDBJ databases">
        <title>Runella sp. S5 genome sequencing.</title>
        <authorList>
            <person name="Park S."/>
        </authorList>
    </citation>
    <scope>NUCLEOTIDE SEQUENCE [LARGE SCALE GENOMIC DNA]</scope>
    <source>
        <strain evidence="2 3">S5</strain>
    </source>
</reference>
<keyword evidence="3" id="KW-1185">Reference proteome</keyword>
<keyword evidence="1" id="KW-0472">Membrane</keyword>